<dbReference type="SMART" id="SM00138">
    <property type="entry name" value="MeTrc"/>
    <property type="match status" value="1"/>
</dbReference>
<keyword evidence="3" id="KW-0489">Methyltransferase</keyword>
<feature type="domain" description="CheR-type methyltransferase" evidence="8">
    <location>
        <begin position="219"/>
        <end position="371"/>
    </location>
</feature>
<dbReference type="PANTHER" id="PTHR24422:SF27">
    <property type="entry name" value="PROTEIN-GLUTAMATE O-METHYLTRANSFERASE"/>
    <property type="match status" value="1"/>
</dbReference>
<dbReference type="Pfam" id="PF01339">
    <property type="entry name" value="CheB_methylest"/>
    <property type="match status" value="1"/>
</dbReference>
<evidence type="ECO:0000259" key="8">
    <source>
        <dbReference type="PROSITE" id="PS50123"/>
    </source>
</evidence>
<dbReference type="InterPro" id="IPR000780">
    <property type="entry name" value="CheR_MeTrfase"/>
</dbReference>
<feature type="active site" evidence="6">
    <location>
        <position position="144"/>
    </location>
</feature>
<dbReference type="Pfam" id="PF01739">
    <property type="entry name" value="CheR"/>
    <property type="match status" value="1"/>
</dbReference>
<dbReference type="InterPro" id="IPR029063">
    <property type="entry name" value="SAM-dependent_MTases_sf"/>
</dbReference>
<accession>A0ABW5U4S5</accession>
<keyword evidence="5" id="KW-0949">S-adenosyl-L-methionine</keyword>
<dbReference type="PRINTS" id="PR00996">
    <property type="entry name" value="CHERMTFRASE"/>
</dbReference>
<evidence type="ECO:0000259" key="7">
    <source>
        <dbReference type="PROSITE" id="PS50122"/>
    </source>
</evidence>
<dbReference type="InterPro" id="IPR050903">
    <property type="entry name" value="Bact_Chemotaxis_MeTrfase"/>
</dbReference>
<dbReference type="PROSITE" id="PS50123">
    <property type="entry name" value="CHER"/>
    <property type="match status" value="1"/>
</dbReference>
<dbReference type="Gene3D" id="3.40.50.180">
    <property type="entry name" value="Methylesterase CheB, C-terminal domain"/>
    <property type="match status" value="1"/>
</dbReference>
<name>A0ABW5U4S5_9RHOB</name>
<keyword evidence="6" id="KW-0378">Hydrolase</keyword>
<evidence type="ECO:0000256" key="3">
    <source>
        <dbReference type="ARBA" id="ARBA00022603"/>
    </source>
</evidence>
<keyword evidence="10" id="KW-1185">Reference proteome</keyword>
<reference evidence="10" key="1">
    <citation type="journal article" date="2019" name="Int. J. Syst. Evol. Microbiol.">
        <title>The Global Catalogue of Microorganisms (GCM) 10K type strain sequencing project: providing services to taxonomists for standard genome sequencing and annotation.</title>
        <authorList>
            <consortium name="The Broad Institute Genomics Platform"/>
            <consortium name="The Broad Institute Genome Sequencing Center for Infectious Disease"/>
            <person name="Wu L."/>
            <person name="Ma J."/>
        </authorList>
    </citation>
    <scope>NUCLEOTIDE SEQUENCE [LARGE SCALE GENOMIC DNA]</scope>
    <source>
        <strain evidence="10">TISTR 2562</strain>
    </source>
</reference>
<dbReference type="InterPro" id="IPR035909">
    <property type="entry name" value="CheB_C"/>
</dbReference>
<dbReference type="Pfam" id="PF03705">
    <property type="entry name" value="CheR_N"/>
    <property type="match status" value="1"/>
</dbReference>
<feature type="active site" evidence="6">
    <location>
        <position position="25"/>
    </location>
</feature>
<dbReference type="Gene3D" id="1.10.155.10">
    <property type="entry name" value="Chemotaxis receptor methyltransferase CheR, N-terminal domain"/>
    <property type="match status" value="1"/>
</dbReference>
<sequence length="371" mass="40551">MDDRNYEAARQPDMDSVPVVAIGASAGGLEALKSFLTALPEKTGACFVIVQHLDPTHKSMLTELLNRATSLPVEVATHGGALRPDHVLVIPEDATLTLQDGHIHLEQPAPPRPIRTPIDTFFSSLAKSLGESGIAIVLSGTGSDGTQGIKLLKESGGYTIVQDPCNAVYDSMPRNAIATGLIDLVLPPAEMPKAIAKYLRHLRDGDPTDSMDPGTARPHLAQICQHLKLATGHDFRQYKEPTLLRRVQRRMQVLQIDTLRAYAERLRDDRAEARQLFRELLISVTAFFRDPGAFEALEVAVDQMLQRKPADNAVRVWVAGCATGEEAFSLAMLLHEKSGSSEHCRRIQIFPAQTGAGEDRRAKPSIARPGR</sequence>
<comment type="caution">
    <text evidence="9">The sequence shown here is derived from an EMBL/GenBank/DDBJ whole genome shotgun (WGS) entry which is preliminary data.</text>
</comment>
<dbReference type="PANTHER" id="PTHR24422">
    <property type="entry name" value="CHEMOTAXIS PROTEIN METHYLTRANSFERASE"/>
    <property type="match status" value="1"/>
</dbReference>
<feature type="active site" evidence="6">
    <location>
        <position position="52"/>
    </location>
</feature>
<evidence type="ECO:0000256" key="4">
    <source>
        <dbReference type="ARBA" id="ARBA00022679"/>
    </source>
</evidence>
<dbReference type="SUPFAM" id="SSF47757">
    <property type="entry name" value="Chemotaxis receptor methyltransferase CheR, N-terminal domain"/>
    <property type="match status" value="1"/>
</dbReference>
<evidence type="ECO:0000256" key="5">
    <source>
        <dbReference type="ARBA" id="ARBA00022691"/>
    </source>
</evidence>
<dbReference type="InterPro" id="IPR022642">
    <property type="entry name" value="CheR_C"/>
</dbReference>
<evidence type="ECO:0000313" key="9">
    <source>
        <dbReference type="EMBL" id="MFD2740600.1"/>
    </source>
</evidence>
<dbReference type="CDD" id="cd16434">
    <property type="entry name" value="CheB-CheR_fusion"/>
    <property type="match status" value="1"/>
</dbReference>
<feature type="domain" description="CheB-type methylesterase" evidence="7">
    <location>
        <begin position="13"/>
        <end position="202"/>
    </location>
</feature>
<dbReference type="SUPFAM" id="SSF52738">
    <property type="entry name" value="Methylesterase CheB, C-terminal domain"/>
    <property type="match status" value="1"/>
</dbReference>
<dbReference type="Proteomes" id="UP001597474">
    <property type="component" value="Unassembled WGS sequence"/>
</dbReference>
<dbReference type="Gene3D" id="3.40.50.150">
    <property type="entry name" value="Vaccinia Virus protein VP39"/>
    <property type="match status" value="1"/>
</dbReference>
<dbReference type="RefSeq" id="WP_386375138.1">
    <property type="nucleotide sequence ID" value="NZ_JBHUMP010000012.1"/>
</dbReference>
<evidence type="ECO:0000256" key="1">
    <source>
        <dbReference type="ARBA" id="ARBA00001541"/>
    </source>
</evidence>
<dbReference type="InterPro" id="IPR000673">
    <property type="entry name" value="Sig_transdc_resp-reg_Me-estase"/>
</dbReference>
<dbReference type="PROSITE" id="PS50122">
    <property type="entry name" value="CHEB"/>
    <property type="match status" value="1"/>
</dbReference>
<proteinExistence type="predicted"/>
<evidence type="ECO:0000256" key="6">
    <source>
        <dbReference type="PROSITE-ProRule" id="PRU00050"/>
    </source>
</evidence>
<dbReference type="InterPro" id="IPR036804">
    <property type="entry name" value="CheR_N_sf"/>
</dbReference>
<keyword evidence="4" id="KW-0808">Transferase</keyword>
<evidence type="ECO:0000313" key="10">
    <source>
        <dbReference type="Proteomes" id="UP001597474"/>
    </source>
</evidence>
<comment type="catalytic activity">
    <reaction evidence="1">
        <text>L-glutamyl-[protein] + S-adenosyl-L-methionine = [protein]-L-glutamate 5-O-methyl ester + S-adenosyl-L-homocysteine</text>
        <dbReference type="Rhea" id="RHEA:24452"/>
        <dbReference type="Rhea" id="RHEA-COMP:10208"/>
        <dbReference type="Rhea" id="RHEA-COMP:10311"/>
        <dbReference type="ChEBI" id="CHEBI:29973"/>
        <dbReference type="ChEBI" id="CHEBI:57856"/>
        <dbReference type="ChEBI" id="CHEBI:59789"/>
        <dbReference type="ChEBI" id="CHEBI:82795"/>
        <dbReference type="EC" id="2.1.1.80"/>
    </reaction>
</comment>
<dbReference type="InterPro" id="IPR022641">
    <property type="entry name" value="CheR_N"/>
</dbReference>
<gene>
    <name evidence="9" type="ORF">ACFSUD_13515</name>
</gene>
<evidence type="ECO:0000256" key="2">
    <source>
        <dbReference type="ARBA" id="ARBA00012534"/>
    </source>
</evidence>
<protein>
    <recommendedName>
        <fullName evidence="2">protein-glutamate O-methyltransferase</fullName>
        <ecNumber evidence="2">2.1.1.80</ecNumber>
    </recommendedName>
</protein>
<dbReference type="SUPFAM" id="SSF53335">
    <property type="entry name" value="S-adenosyl-L-methionine-dependent methyltransferases"/>
    <property type="match status" value="1"/>
</dbReference>
<keyword evidence="6" id="KW-0145">Chemotaxis</keyword>
<dbReference type="EC" id="2.1.1.80" evidence="2"/>
<dbReference type="EMBL" id="JBHUMP010000012">
    <property type="protein sequence ID" value="MFD2740600.1"/>
    <property type="molecule type" value="Genomic_DNA"/>
</dbReference>
<organism evidence="9 10">
    <name type="scientific">Sulfitobacter aestuarii</name>
    <dbReference type="NCBI Taxonomy" id="2161676"/>
    <lineage>
        <taxon>Bacteria</taxon>
        <taxon>Pseudomonadati</taxon>
        <taxon>Pseudomonadota</taxon>
        <taxon>Alphaproteobacteria</taxon>
        <taxon>Rhodobacterales</taxon>
        <taxon>Roseobacteraceae</taxon>
        <taxon>Sulfitobacter</taxon>
    </lineage>
</organism>